<evidence type="ECO:0000256" key="1">
    <source>
        <dbReference type="SAM" id="MobiDB-lite"/>
    </source>
</evidence>
<name>A0A7T8JTY1_CALRO</name>
<feature type="compositionally biased region" description="Basic and acidic residues" evidence="1">
    <location>
        <begin position="1"/>
        <end position="23"/>
    </location>
</feature>
<proteinExistence type="predicted"/>
<keyword evidence="3" id="KW-1185">Reference proteome</keyword>
<gene>
    <name evidence="2" type="ORF">FKW44_023145</name>
</gene>
<dbReference type="Proteomes" id="UP000595437">
    <property type="component" value="Chromosome 17"/>
</dbReference>
<evidence type="ECO:0000313" key="2">
    <source>
        <dbReference type="EMBL" id="QQP35037.1"/>
    </source>
</evidence>
<dbReference type="EMBL" id="CP045906">
    <property type="protein sequence ID" value="QQP35037.1"/>
    <property type="molecule type" value="Genomic_DNA"/>
</dbReference>
<organism evidence="2 3">
    <name type="scientific">Caligus rogercresseyi</name>
    <name type="common">Sea louse</name>
    <dbReference type="NCBI Taxonomy" id="217165"/>
    <lineage>
        <taxon>Eukaryota</taxon>
        <taxon>Metazoa</taxon>
        <taxon>Ecdysozoa</taxon>
        <taxon>Arthropoda</taxon>
        <taxon>Crustacea</taxon>
        <taxon>Multicrustacea</taxon>
        <taxon>Hexanauplia</taxon>
        <taxon>Copepoda</taxon>
        <taxon>Siphonostomatoida</taxon>
        <taxon>Caligidae</taxon>
        <taxon>Caligus</taxon>
    </lineage>
</organism>
<dbReference type="AlphaFoldDB" id="A0A7T8JTY1"/>
<reference evidence="3" key="1">
    <citation type="submission" date="2021-01" db="EMBL/GenBank/DDBJ databases">
        <title>Caligus Genome Assembly.</title>
        <authorList>
            <person name="Gallardo-Escarate C."/>
        </authorList>
    </citation>
    <scope>NUCLEOTIDE SEQUENCE [LARGE SCALE GENOMIC DNA]</scope>
</reference>
<sequence length="98" mass="11319">MPIFSQRRERLPDWRRKEKDRKTKNVKRTNCKLRTEVTAERKATGGRRITAGCRAKEEWQQPAKELPCLGNKDGTSSVIQSPGTIGIMFQKRVMSFIV</sequence>
<protein>
    <submittedName>
        <fullName evidence="2">Uncharacterized protein</fullName>
    </submittedName>
</protein>
<feature type="region of interest" description="Disordered" evidence="1">
    <location>
        <begin position="1"/>
        <end position="27"/>
    </location>
</feature>
<evidence type="ECO:0000313" key="3">
    <source>
        <dbReference type="Proteomes" id="UP000595437"/>
    </source>
</evidence>
<accession>A0A7T8JTY1</accession>